<keyword evidence="2" id="KW-1185">Reference proteome</keyword>
<dbReference type="InterPro" id="IPR009291">
    <property type="entry name" value="Vps62"/>
</dbReference>
<dbReference type="AlphaFoldDB" id="A0A7J7KYR7"/>
<gene>
    <name evidence="1" type="ORF">GIB67_015356</name>
</gene>
<name>A0A7J7KYR7_9MAGN</name>
<dbReference type="OrthoDB" id="428159at2759"/>
<dbReference type="Pfam" id="PF06101">
    <property type="entry name" value="Vps62"/>
    <property type="match status" value="2"/>
</dbReference>
<organism evidence="1 2">
    <name type="scientific">Kingdonia uniflora</name>
    <dbReference type="NCBI Taxonomy" id="39325"/>
    <lineage>
        <taxon>Eukaryota</taxon>
        <taxon>Viridiplantae</taxon>
        <taxon>Streptophyta</taxon>
        <taxon>Embryophyta</taxon>
        <taxon>Tracheophyta</taxon>
        <taxon>Spermatophyta</taxon>
        <taxon>Magnoliopsida</taxon>
        <taxon>Ranunculales</taxon>
        <taxon>Circaeasteraceae</taxon>
        <taxon>Kingdonia</taxon>
    </lineage>
</organism>
<accession>A0A7J7KYR7</accession>
<reference evidence="1 2" key="1">
    <citation type="journal article" date="2020" name="IScience">
        <title>Genome Sequencing of the Endangered Kingdonia uniflora (Circaeasteraceae, Ranunculales) Reveals Potential Mechanisms of Evolutionary Specialization.</title>
        <authorList>
            <person name="Sun Y."/>
            <person name="Deng T."/>
            <person name="Zhang A."/>
            <person name="Moore M.J."/>
            <person name="Landis J.B."/>
            <person name="Lin N."/>
            <person name="Zhang H."/>
            <person name="Zhang X."/>
            <person name="Huang J."/>
            <person name="Zhang X."/>
            <person name="Sun H."/>
            <person name="Wang H."/>
        </authorList>
    </citation>
    <scope>NUCLEOTIDE SEQUENCE [LARGE SCALE GENOMIC DNA]</scope>
    <source>
        <strain evidence="1">TB1705</strain>
        <tissue evidence="1">Leaf</tissue>
    </source>
</reference>
<evidence type="ECO:0000313" key="2">
    <source>
        <dbReference type="Proteomes" id="UP000541444"/>
    </source>
</evidence>
<dbReference type="GO" id="GO:0006623">
    <property type="term" value="P:protein targeting to vacuole"/>
    <property type="evidence" value="ECO:0007669"/>
    <property type="project" value="TreeGrafter"/>
</dbReference>
<protein>
    <submittedName>
        <fullName evidence="1">Uncharacterized protein</fullName>
    </submittedName>
</protein>
<dbReference type="Proteomes" id="UP000541444">
    <property type="component" value="Unassembled WGS sequence"/>
</dbReference>
<dbReference type="PANTHER" id="PTHR16166">
    <property type="entry name" value="VACUOLAR PROTEIN SORTING-ASSOCIATED PROTEIN VPS13"/>
    <property type="match status" value="1"/>
</dbReference>
<dbReference type="GO" id="GO:0045053">
    <property type="term" value="P:protein retention in Golgi apparatus"/>
    <property type="evidence" value="ECO:0007669"/>
    <property type="project" value="TreeGrafter"/>
</dbReference>
<feature type="non-terminal residue" evidence="1">
    <location>
        <position position="1"/>
    </location>
</feature>
<dbReference type="InterPro" id="IPR026847">
    <property type="entry name" value="VPS13"/>
</dbReference>
<sequence>MVQVEDINLTVGTGEGPGESIIQDVEGLSIVIRRSLRDLLHKIPTTEAAIKMEKLKASLSNSEYQIITECAQSNISETPNIIPALAQTPDKFSNDTVDPLVPLSLKIEHDALSKEAWISMIVSVAIDLSELRLHSGVTRDAALATVQVSGAWLLYKSNTLGDGFLSATLQGFTVMDDREGTVQEFRHAIGRPQSFDYTLVPDNDQRRTHSDKDILKENSVKPEPTMLILDAKFNTLSTSVSLSVQRPQLLVALDFLLAVVEFFVPTVRGMLSGEEDENPLRVVGAIILDQPTYFQSSSELVLSPQRPLILDDERFDHFIFDGNGGNLYLQDRQGFDLCCPSTEAIIYVGNGKRLQFKNVNIKNGKHLDSCIMLGTNSSYSVLEDDHVVLENEVSTKKLSEVTESFPAQNISANHSSEFIIELQAIGPELTFYNTSKDVGESVTLSNKLLHAQLDAFCRVVLKGDTIEMSANALGFTMESNGVRILEPFDTSINFSNASGKTNIHLAVSDIFMNFSFSILRLFLAVQEDILAFLRMTSKKITVVCSQFDKVGVIKNPQNDQTYAFWRPRAPPGFAILGDYLTPTNKPPTKGVIAVNTNFARVKRPTAFKQVWPPLSSGETSNSIILDSASHDTNYGRDEDHCSIWFPVAPQGYVALGCVVSKGRTEPPSSSALCILASLVSPCALKDCITVNLTDPYASNLAFWRVDNSIGSFLPAVPMNMSLTGRGYELRHIILRYLDGTFKASMSSHVQENTLGNDQIHRSERSAIVNSGRRFEAIASFRLIWWNQGSNSRKKLSIWRPLVPQGMIYLGDIAVQGYEPPNSSIVLHDTRDKALFKVPLDYKLVGQIKKQRGIETISFWVPQAPPGFVSLGCIASKGTPKKDEFISLRCTRSDMVTGGQFSEESLWDTADAKITTEPFSLWAVGNEAGTFLVRSGFRKPPKRFALKLADRNVSSGSDDTVIDAEIRTFSAALFDDYGGLMVPLLNISLGGIGFSLHGRPNYLNSTVSFSLAARSYNDKYDSWEPLVEPVDGFLRYQYDIDAPGAASQLRVTSTRDLNLNISVSNANMMIQAYASWNNLSHDHESYKGEESPPTHHEKSVIDIHHRKNYFIIPQNKIGQDIFIRAIGIRGLQNVIRMPSGDMKTIKVPVSKNMLDSHLKGKLGRRLRTMVTIIIADGQFRSVEGLSTHQYTVAIRLVPNQFIPSGSLLKHQSARTRGITSDHSQPSGLQLVNWSETFFFKADST</sequence>
<dbReference type="PANTHER" id="PTHR16166:SF137">
    <property type="entry name" value="PLECKSTRIN HOMOLOGY (PH) DOMAIN-CONTAINING PROTEIN"/>
    <property type="match status" value="1"/>
</dbReference>
<proteinExistence type="predicted"/>
<comment type="caution">
    <text evidence="1">The sequence shown here is derived from an EMBL/GenBank/DDBJ whole genome shotgun (WGS) entry which is preliminary data.</text>
</comment>
<evidence type="ECO:0000313" key="1">
    <source>
        <dbReference type="EMBL" id="KAF6135503.1"/>
    </source>
</evidence>
<dbReference type="EMBL" id="JACGCM010002784">
    <property type="protein sequence ID" value="KAF6135503.1"/>
    <property type="molecule type" value="Genomic_DNA"/>
</dbReference>